<evidence type="ECO:0000313" key="3">
    <source>
        <dbReference type="Proteomes" id="UP000276133"/>
    </source>
</evidence>
<accession>A0A3M7P9U4</accession>
<proteinExistence type="predicted"/>
<protein>
    <submittedName>
        <fullName evidence="2">OSCP1 isoform X2</fullName>
    </submittedName>
</protein>
<organism evidence="2 3">
    <name type="scientific">Brachionus plicatilis</name>
    <name type="common">Marine rotifer</name>
    <name type="synonym">Brachionus muelleri</name>
    <dbReference type="NCBI Taxonomy" id="10195"/>
    <lineage>
        <taxon>Eukaryota</taxon>
        <taxon>Metazoa</taxon>
        <taxon>Spiralia</taxon>
        <taxon>Gnathifera</taxon>
        <taxon>Rotifera</taxon>
        <taxon>Eurotatoria</taxon>
        <taxon>Monogononta</taxon>
        <taxon>Pseudotrocha</taxon>
        <taxon>Ploima</taxon>
        <taxon>Brachionidae</taxon>
        <taxon>Brachionus</taxon>
    </lineage>
</organism>
<dbReference type="PANTHER" id="PTHR21439:SF0">
    <property type="entry name" value="PROTEIN OSCP1"/>
    <property type="match status" value="1"/>
</dbReference>
<feature type="region of interest" description="Disordered" evidence="1">
    <location>
        <begin position="362"/>
        <end position="408"/>
    </location>
</feature>
<dbReference type="EMBL" id="REGN01012375">
    <property type="protein sequence ID" value="RMZ95550.1"/>
    <property type="molecule type" value="Genomic_DNA"/>
</dbReference>
<dbReference type="STRING" id="10195.A0A3M7P9U4"/>
<dbReference type="AlphaFoldDB" id="A0A3M7P9U4"/>
<name>A0A3M7P9U4_BRAPC</name>
<dbReference type="PANTHER" id="PTHR21439">
    <property type="entry name" value="OXIDORED-NITRO DOMAIN-CONTAINING PROTEIN"/>
    <property type="match status" value="1"/>
</dbReference>
<dbReference type="OrthoDB" id="2157380at2759"/>
<evidence type="ECO:0000313" key="2">
    <source>
        <dbReference type="EMBL" id="RMZ95550.1"/>
    </source>
</evidence>
<dbReference type="Pfam" id="PF10188">
    <property type="entry name" value="Oscp1"/>
    <property type="match status" value="1"/>
</dbReference>
<reference evidence="2 3" key="1">
    <citation type="journal article" date="2018" name="Sci. Rep.">
        <title>Genomic signatures of local adaptation to the degree of environmental predictability in rotifers.</title>
        <authorList>
            <person name="Franch-Gras L."/>
            <person name="Hahn C."/>
            <person name="Garcia-Roger E.M."/>
            <person name="Carmona M.J."/>
            <person name="Serra M."/>
            <person name="Gomez A."/>
        </authorList>
    </citation>
    <scope>NUCLEOTIDE SEQUENCE [LARGE SCALE GENOMIC DNA]</scope>
    <source>
        <strain evidence="2">HYR1</strain>
    </source>
</reference>
<dbReference type="InterPro" id="IPR019332">
    <property type="entry name" value="OSCP1"/>
</dbReference>
<sequence>MSLRALPIVFLNLGGEMLYVLDQRLYAQKIQNEKGKKIMQDIISNMFSERFLDEVFRPQEMCHRSAFRILFERLAHASIMRLNQPSMDKLFDLMTMAVKYQTLLVSKPHEILLVTLNHLDSILEFVADSDYCVDLIEKCYKRLIKTYSDMDEFELQEIRHSILNCLQDLRVKVSVFLKEKIQNWNGTFALANEGPVACQDFIPGTIIYYENDHKKKSIFKESKFNPGSRYEPAIKEGSYERKGNRVTSLGLNIYSSKRPVDTILAPESNYQRVNVVSDMETCIPDPKSRAQLDLLCRLIGKSSSSSTKNNDFKLNLFNNEEEEFIYETQIQKVLIDDQSSKIVSFDGSNRHKDDRLNKIMNQFSHKGDKYEDDDDDRNRKSKPSRYKKMDEEDDDDDIVSMMDRLNRK</sequence>
<dbReference type="Proteomes" id="UP000276133">
    <property type="component" value="Unassembled WGS sequence"/>
</dbReference>
<dbReference type="GO" id="GO:0005886">
    <property type="term" value="C:plasma membrane"/>
    <property type="evidence" value="ECO:0007669"/>
    <property type="project" value="TreeGrafter"/>
</dbReference>
<keyword evidence="3" id="KW-1185">Reference proteome</keyword>
<evidence type="ECO:0000256" key="1">
    <source>
        <dbReference type="SAM" id="MobiDB-lite"/>
    </source>
</evidence>
<comment type="caution">
    <text evidence="2">The sequence shown here is derived from an EMBL/GenBank/DDBJ whole genome shotgun (WGS) entry which is preliminary data.</text>
</comment>
<dbReference type="GO" id="GO:0005737">
    <property type="term" value="C:cytoplasm"/>
    <property type="evidence" value="ECO:0007669"/>
    <property type="project" value="TreeGrafter"/>
</dbReference>
<gene>
    <name evidence="2" type="ORF">BpHYR1_038211</name>
</gene>